<dbReference type="Proteomes" id="UP000031307">
    <property type="component" value="Unassembled WGS sequence"/>
</dbReference>
<dbReference type="OMA" id="HIDKDIR"/>
<gene>
    <name evidence="1" type="ORF">DB43_EW00030</name>
</gene>
<name>A0A0C1EDA8_9BACT</name>
<dbReference type="EMBL" id="JSAM01000041">
    <property type="protein sequence ID" value="KIA78093.1"/>
    <property type="molecule type" value="Genomic_DNA"/>
</dbReference>
<evidence type="ECO:0000313" key="2">
    <source>
        <dbReference type="Proteomes" id="UP000031307"/>
    </source>
</evidence>
<comment type="caution">
    <text evidence="1">The sequence shown here is derived from an EMBL/GenBank/DDBJ whole genome shotgun (WGS) entry which is preliminary data.</text>
</comment>
<sequence length="76" mass="8456">MKRRDASQITKELAKNHACYVLITCDPPSADGNMQVCMSYEGDTALAAYLLKGAQTFIEEQDEEMEAVATNLRIIE</sequence>
<dbReference type="PATRIC" id="fig|83552.4.peg.699"/>
<accession>A0A0C1EDA8</accession>
<dbReference type="AlphaFoldDB" id="A0A0C1EDA8"/>
<protein>
    <submittedName>
        <fullName evidence="1">Uncharacterized protein</fullName>
    </submittedName>
</protein>
<evidence type="ECO:0000313" key="1">
    <source>
        <dbReference type="EMBL" id="KIA78093.1"/>
    </source>
</evidence>
<dbReference type="RefSeq" id="WP_006340985.1">
    <property type="nucleotide sequence ID" value="NZ_BAWW01000005.1"/>
</dbReference>
<proteinExistence type="predicted"/>
<organism evidence="1 2">
    <name type="scientific">Parachlamydia acanthamoebae</name>
    <dbReference type="NCBI Taxonomy" id="83552"/>
    <lineage>
        <taxon>Bacteria</taxon>
        <taxon>Pseudomonadati</taxon>
        <taxon>Chlamydiota</taxon>
        <taxon>Chlamydiia</taxon>
        <taxon>Parachlamydiales</taxon>
        <taxon>Parachlamydiaceae</taxon>
        <taxon>Parachlamydia</taxon>
    </lineage>
</organism>
<reference evidence="1 2" key="1">
    <citation type="journal article" date="2014" name="Mol. Biol. Evol.">
        <title>Massive expansion of Ubiquitination-related gene families within the Chlamydiae.</title>
        <authorList>
            <person name="Domman D."/>
            <person name="Collingro A."/>
            <person name="Lagkouvardos I."/>
            <person name="Gehre L."/>
            <person name="Weinmaier T."/>
            <person name="Rattei T."/>
            <person name="Subtil A."/>
            <person name="Horn M."/>
        </authorList>
    </citation>
    <scope>NUCLEOTIDE SEQUENCE [LARGE SCALE GENOMIC DNA]</scope>
    <source>
        <strain evidence="1 2">OEW1</strain>
    </source>
</reference>